<feature type="compositionally biased region" description="Polar residues" evidence="1">
    <location>
        <begin position="651"/>
        <end position="663"/>
    </location>
</feature>
<dbReference type="PANTHER" id="PTHR47256">
    <property type="entry name" value="ZN(II)2CYS6 TRANSCRIPTION FACTOR (EUROFUNG)-RELATED"/>
    <property type="match status" value="1"/>
</dbReference>
<dbReference type="PANTHER" id="PTHR47256:SF1">
    <property type="entry name" value="ZN(II)2CYS6 TRANSCRIPTION FACTOR (EUROFUNG)"/>
    <property type="match status" value="1"/>
</dbReference>
<reference evidence="3" key="1">
    <citation type="submission" date="2018-05" db="EMBL/GenBank/DDBJ databases">
        <title>Draft genome sequence of Stemphylium lycopersici strain CIDEFI 213.</title>
        <authorList>
            <person name="Medina R."/>
            <person name="Franco M.E.E."/>
            <person name="Lucentini C.G."/>
            <person name="Saparrat M.C.N."/>
            <person name="Balatti P.A."/>
        </authorList>
    </citation>
    <scope>NUCLEOTIDE SEQUENCE [LARGE SCALE GENOMIC DNA]</scope>
    <source>
        <strain evidence="3">CIDEFI 213</strain>
    </source>
</reference>
<organism evidence="2 3">
    <name type="scientific">Stemphylium lycopersici</name>
    <name type="common">Tomato gray leaf spot disease fungus</name>
    <name type="synonym">Thyrospora lycopersici</name>
    <dbReference type="NCBI Taxonomy" id="183478"/>
    <lineage>
        <taxon>Eukaryota</taxon>
        <taxon>Fungi</taxon>
        <taxon>Dikarya</taxon>
        <taxon>Ascomycota</taxon>
        <taxon>Pezizomycotina</taxon>
        <taxon>Dothideomycetes</taxon>
        <taxon>Pleosporomycetidae</taxon>
        <taxon>Pleosporales</taxon>
        <taxon>Pleosporineae</taxon>
        <taxon>Pleosporaceae</taxon>
        <taxon>Stemphylium</taxon>
    </lineage>
</organism>
<evidence type="ECO:0000256" key="1">
    <source>
        <dbReference type="SAM" id="MobiDB-lite"/>
    </source>
</evidence>
<dbReference type="InterPro" id="IPR053187">
    <property type="entry name" value="Notoamide_regulator"/>
</dbReference>
<evidence type="ECO:0000313" key="3">
    <source>
        <dbReference type="Proteomes" id="UP000249619"/>
    </source>
</evidence>
<gene>
    <name evidence="2" type="ORF">DDE83_008525</name>
</gene>
<dbReference type="AlphaFoldDB" id="A0A364MTI7"/>
<dbReference type="CDD" id="cd12148">
    <property type="entry name" value="fungal_TF_MHR"/>
    <property type="match status" value="1"/>
</dbReference>
<sequence length="690" mass="75856">MSYGPPTGPLLAQAQKRKIEALENDKSSLYEMLWYLQTTSPYKAAALLQYMRAAQGQDLGAIFENFERGNLNSMPSAADCHTLLDDSPSTSRESPSSPMITVPEVMDHPRLFTVRRGRDGATGVTLISSAQASATVGSLQSPLDMFFDCVGALFYIVTRNEAASSIATIEASGNHHTPLGAFFSNGSSLELRTLSAELSGMAAIGVVHSQLADPSTAPPAELADYFYAVAKHGLDFAILYNPLRAMKVCALLGMYNIVVKATIALAYIELGLSLARNHKLDLKACPQDWSATTYDDIRRTHRTLVHLQCWLSASLDHNSSSLSSALLSSFDDLDAPPEDMIRQECVKVSIIKAALLHRLPTEAPIPETTTLEFRAQLSRFHARLPDWMTTAKLLHGDEGELMATFRPVIFYVHLFYLSAMMLLSRRLIIAYIPVDTVGRVGLPPEAQRAIEEGYQAAHMNASVMNLMLHEGKVVQVCWLCIYTAYTAGVMIAHKAAQKALYGGEYLEDLETLNKCIGILQYCAQKDALAGRFQTLLTDHLSALREGNQPPNGSRGSSASASPPMHEYLFSFNPGPSKLQATAQELLRIIHRPFSNLKSVVTQKTLSNRAETTMGTHLEWEYELKGSDCAEDMLMSQRASSSRMQSDDSDTQLHTGHASGSSAKRQCLQPEAEGWVKWTPPTWQQSFSLPK</sequence>
<feature type="region of interest" description="Disordered" evidence="1">
    <location>
        <begin position="635"/>
        <end position="678"/>
    </location>
</feature>
<dbReference type="EMBL" id="QGDH01000209">
    <property type="protein sequence ID" value="RAR02649.1"/>
    <property type="molecule type" value="Genomic_DNA"/>
</dbReference>
<accession>A0A364MTI7</accession>
<keyword evidence="3" id="KW-1185">Reference proteome</keyword>
<protein>
    <submittedName>
        <fullName evidence="2">Nitrate assimilation regulatory protein nira</fullName>
    </submittedName>
</protein>
<proteinExistence type="predicted"/>
<dbReference type="Proteomes" id="UP000249619">
    <property type="component" value="Unassembled WGS sequence"/>
</dbReference>
<evidence type="ECO:0000313" key="2">
    <source>
        <dbReference type="EMBL" id="RAR02649.1"/>
    </source>
</evidence>
<comment type="caution">
    <text evidence="2">The sequence shown here is derived from an EMBL/GenBank/DDBJ whole genome shotgun (WGS) entry which is preliminary data.</text>
</comment>
<dbReference type="STRING" id="183478.A0A364MTI7"/>
<name>A0A364MTI7_STELY</name>